<evidence type="ECO:0000256" key="7">
    <source>
        <dbReference type="ARBA" id="ARBA00047989"/>
    </source>
</evidence>
<organism evidence="11 13">
    <name type="scientific">Paracoccus saliphilus</name>
    <dbReference type="NCBI Taxonomy" id="405559"/>
    <lineage>
        <taxon>Bacteria</taxon>
        <taxon>Pseudomonadati</taxon>
        <taxon>Pseudomonadota</taxon>
        <taxon>Alphaproteobacteria</taxon>
        <taxon>Rhodobacterales</taxon>
        <taxon>Paracoccaceae</taxon>
        <taxon>Paracoccus</taxon>
    </lineage>
</organism>
<name>A0AA45W3Q9_9RHOB</name>
<keyword evidence="6" id="KW-0862">Zinc</keyword>
<keyword evidence="3" id="KW-0808">Transferase</keyword>
<evidence type="ECO:0000313" key="11">
    <source>
        <dbReference type="EMBL" id="SIS79299.1"/>
    </source>
</evidence>
<dbReference type="InterPro" id="IPR011324">
    <property type="entry name" value="Cytotoxic_necrot_fac-like_cat"/>
</dbReference>
<evidence type="ECO:0000256" key="9">
    <source>
        <dbReference type="ARBA" id="ARBA00049893"/>
    </source>
</evidence>
<evidence type="ECO:0000256" key="6">
    <source>
        <dbReference type="ARBA" id="ARBA00022833"/>
    </source>
</evidence>
<dbReference type="GO" id="GO:0016787">
    <property type="term" value="F:hydrolase activity"/>
    <property type="evidence" value="ECO:0007669"/>
    <property type="project" value="UniProtKB-KW"/>
</dbReference>
<comment type="catalytic activity">
    <reaction evidence="8">
        <text>adenosine + phosphate = alpha-D-ribose 1-phosphate + adenine</text>
        <dbReference type="Rhea" id="RHEA:27642"/>
        <dbReference type="ChEBI" id="CHEBI:16335"/>
        <dbReference type="ChEBI" id="CHEBI:16708"/>
        <dbReference type="ChEBI" id="CHEBI:43474"/>
        <dbReference type="ChEBI" id="CHEBI:57720"/>
        <dbReference type="EC" id="2.4.2.1"/>
    </reaction>
    <physiologicalReaction direction="left-to-right" evidence="8">
        <dbReference type="Rhea" id="RHEA:27643"/>
    </physiologicalReaction>
</comment>
<evidence type="ECO:0000256" key="10">
    <source>
        <dbReference type="RuleBase" id="RU361274"/>
    </source>
</evidence>
<evidence type="ECO:0000256" key="3">
    <source>
        <dbReference type="ARBA" id="ARBA00022679"/>
    </source>
</evidence>
<dbReference type="Proteomes" id="UP000186216">
    <property type="component" value="Unassembled WGS sequence"/>
</dbReference>
<sequence length="254" mass="27096">MQTTLEILTNPLLADVRHGFFTRKGGASSGLFAGLNCGRGSSDQGDMVSLNRARVAEAMGVPANGLATVKQVHSADVVTLNDGDDLEKISEIKADGLVTMRRGVALAVLTADCQPILLADAEAGIVGACHAGWRGALGGIIEATVEAMRALGAQDIRAVIGPTISQRAYEVGEDFMEDFLLEDPDHTRFFSGGPNGHPMFDLPSFGLSRLRGAGVEAEWSGHCTYSDPERFFSYRRSTHEGQVDYGRLISVITL</sequence>
<keyword evidence="14" id="KW-1185">Reference proteome</keyword>
<evidence type="ECO:0000313" key="13">
    <source>
        <dbReference type="Proteomes" id="UP000186216"/>
    </source>
</evidence>
<accession>A0AA45W3Q9</accession>
<comment type="similarity">
    <text evidence="2 10">Belongs to the purine nucleoside phosphorylase YfiH/LACC1 family.</text>
</comment>
<dbReference type="Proteomes" id="UP001215549">
    <property type="component" value="Chromosome"/>
</dbReference>
<evidence type="ECO:0000256" key="4">
    <source>
        <dbReference type="ARBA" id="ARBA00022723"/>
    </source>
</evidence>
<dbReference type="RefSeq" id="WP_076525060.1">
    <property type="nucleotide sequence ID" value="NZ_CP067140.1"/>
</dbReference>
<dbReference type="Gene3D" id="3.60.140.10">
    <property type="entry name" value="CNF1/YfiH-like putative cysteine hydrolases"/>
    <property type="match status" value="1"/>
</dbReference>
<protein>
    <recommendedName>
        <fullName evidence="10">Purine nucleoside phosphorylase</fullName>
    </recommendedName>
</protein>
<dbReference type="EMBL" id="FTOU01000005">
    <property type="protein sequence ID" value="SIS79299.1"/>
    <property type="molecule type" value="Genomic_DNA"/>
</dbReference>
<dbReference type="EMBL" id="CP067140">
    <property type="protein sequence ID" value="WCR04350.1"/>
    <property type="molecule type" value="Genomic_DNA"/>
</dbReference>
<reference evidence="12 14" key="2">
    <citation type="submission" date="2021-01" db="EMBL/GenBank/DDBJ databases">
        <title>Biogeographic distribution of Paracoccus.</title>
        <authorList>
            <person name="Hollensteiner J."/>
            <person name="Leineberger J."/>
            <person name="Brinkhoff T."/>
            <person name="Daniel R."/>
        </authorList>
    </citation>
    <scope>NUCLEOTIDE SEQUENCE [LARGE SCALE GENOMIC DNA]</scope>
    <source>
        <strain evidence="12 14">DSM 18447</strain>
    </source>
</reference>
<evidence type="ECO:0000256" key="8">
    <source>
        <dbReference type="ARBA" id="ARBA00048968"/>
    </source>
</evidence>
<keyword evidence="4" id="KW-0479">Metal-binding</keyword>
<dbReference type="InterPro" id="IPR003730">
    <property type="entry name" value="Cu_polyphenol_OxRdtase"/>
</dbReference>
<evidence type="ECO:0000256" key="2">
    <source>
        <dbReference type="ARBA" id="ARBA00007353"/>
    </source>
</evidence>
<comment type="catalytic activity">
    <reaction evidence="7">
        <text>adenosine + H2O + H(+) = inosine + NH4(+)</text>
        <dbReference type="Rhea" id="RHEA:24408"/>
        <dbReference type="ChEBI" id="CHEBI:15377"/>
        <dbReference type="ChEBI" id="CHEBI:15378"/>
        <dbReference type="ChEBI" id="CHEBI:16335"/>
        <dbReference type="ChEBI" id="CHEBI:17596"/>
        <dbReference type="ChEBI" id="CHEBI:28938"/>
        <dbReference type="EC" id="3.5.4.4"/>
    </reaction>
    <physiologicalReaction direction="left-to-right" evidence="7">
        <dbReference type="Rhea" id="RHEA:24409"/>
    </physiologicalReaction>
</comment>
<evidence type="ECO:0000313" key="12">
    <source>
        <dbReference type="EMBL" id="WCR04350.1"/>
    </source>
</evidence>
<dbReference type="AlphaFoldDB" id="A0AA45W3Q9"/>
<dbReference type="GO" id="GO:0005507">
    <property type="term" value="F:copper ion binding"/>
    <property type="evidence" value="ECO:0007669"/>
    <property type="project" value="TreeGrafter"/>
</dbReference>
<keyword evidence="5" id="KW-0378">Hydrolase</keyword>
<dbReference type="SUPFAM" id="SSF64438">
    <property type="entry name" value="CNF1/YfiH-like putative cysteine hydrolases"/>
    <property type="match status" value="1"/>
</dbReference>
<dbReference type="PANTHER" id="PTHR30616">
    <property type="entry name" value="UNCHARACTERIZED PROTEIN YFIH"/>
    <property type="match status" value="1"/>
</dbReference>
<reference evidence="11 13" key="1">
    <citation type="submission" date="2017-01" db="EMBL/GenBank/DDBJ databases">
        <authorList>
            <person name="Varghese N."/>
            <person name="Submissions S."/>
        </authorList>
    </citation>
    <scope>NUCLEOTIDE SEQUENCE [LARGE SCALE GENOMIC DNA]</scope>
    <source>
        <strain evidence="11 13">DSM 18447</strain>
    </source>
</reference>
<evidence type="ECO:0000256" key="5">
    <source>
        <dbReference type="ARBA" id="ARBA00022801"/>
    </source>
</evidence>
<gene>
    <name evidence="12" type="primary">pgeF</name>
    <name evidence="12" type="ORF">JHX88_06355</name>
    <name evidence="11" type="ORF">SAMN05421772_10515</name>
</gene>
<dbReference type="InterPro" id="IPR038371">
    <property type="entry name" value="Cu_polyphenol_OxRdtase_sf"/>
</dbReference>
<comment type="catalytic activity">
    <reaction evidence="9">
        <text>S-methyl-5'-thioadenosine + phosphate = 5-(methylsulfanyl)-alpha-D-ribose 1-phosphate + adenine</text>
        <dbReference type="Rhea" id="RHEA:11852"/>
        <dbReference type="ChEBI" id="CHEBI:16708"/>
        <dbReference type="ChEBI" id="CHEBI:17509"/>
        <dbReference type="ChEBI" id="CHEBI:43474"/>
        <dbReference type="ChEBI" id="CHEBI:58533"/>
        <dbReference type="EC" id="2.4.2.28"/>
    </reaction>
    <physiologicalReaction direction="left-to-right" evidence="9">
        <dbReference type="Rhea" id="RHEA:11853"/>
    </physiologicalReaction>
</comment>
<dbReference type="Pfam" id="PF02578">
    <property type="entry name" value="Cu-oxidase_4"/>
    <property type="match status" value="1"/>
</dbReference>
<dbReference type="CDD" id="cd16833">
    <property type="entry name" value="YfiH"/>
    <property type="match status" value="1"/>
</dbReference>
<dbReference type="GO" id="GO:0017061">
    <property type="term" value="F:S-methyl-5-thioadenosine phosphorylase activity"/>
    <property type="evidence" value="ECO:0007669"/>
    <property type="project" value="UniProtKB-EC"/>
</dbReference>
<dbReference type="NCBIfam" id="TIGR00726">
    <property type="entry name" value="peptidoglycan editing factor PgeF"/>
    <property type="match status" value="1"/>
</dbReference>
<evidence type="ECO:0000256" key="1">
    <source>
        <dbReference type="ARBA" id="ARBA00000553"/>
    </source>
</evidence>
<evidence type="ECO:0000313" key="14">
    <source>
        <dbReference type="Proteomes" id="UP001215549"/>
    </source>
</evidence>
<proteinExistence type="inferred from homology"/>
<comment type="catalytic activity">
    <reaction evidence="1">
        <text>inosine + phosphate = alpha-D-ribose 1-phosphate + hypoxanthine</text>
        <dbReference type="Rhea" id="RHEA:27646"/>
        <dbReference type="ChEBI" id="CHEBI:17368"/>
        <dbReference type="ChEBI" id="CHEBI:17596"/>
        <dbReference type="ChEBI" id="CHEBI:43474"/>
        <dbReference type="ChEBI" id="CHEBI:57720"/>
        <dbReference type="EC" id="2.4.2.1"/>
    </reaction>
    <physiologicalReaction direction="left-to-right" evidence="1">
        <dbReference type="Rhea" id="RHEA:27647"/>
    </physiologicalReaction>
</comment>
<dbReference type="PANTHER" id="PTHR30616:SF2">
    <property type="entry name" value="PURINE NUCLEOSIDE PHOSPHORYLASE LACC1"/>
    <property type="match status" value="1"/>
</dbReference>